<dbReference type="AlphaFoldDB" id="A0A6J4N4Q9"/>
<evidence type="ECO:0000313" key="1">
    <source>
        <dbReference type="EMBL" id="CAA9374207.1"/>
    </source>
</evidence>
<organism evidence="1">
    <name type="scientific">uncultured Phycisphaerae bacterium</name>
    <dbReference type="NCBI Taxonomy" id="904963"/>
    <lineage>
        <taxon>Bacteria</taxon>
        <taxon>Pseudomonadati</taxon>
        <taxon>Planctomycetota</taxon>
        <taxon>Phycisphaerae</taxon>
        <taxon>environmental samples</taxon>
    </lineage>
</organism>
<sequence>MPVGVTILQEHWRNSASISCPIRAIRGSPSAVFPVRALRAFVVKMHVE</sequence>
<name>A0A6J4N4Q9_9BACT</name>
<reference evidence="1" key="1">
    <citation type="submission" date="2020-02" db="EMBL/GenBank/DDBJ databases">
        <authorList>
            <person name="Meier V. D."/>
        </authorList>
    </citation>
    <scope>NUCLEOTIDE SEQUENCE</scope>
    <source>
        <strain evidence="1">AVDCRST_MAG64</strain>
    </source>
</reference>
<proteinExistence type="predicted"/>
<accession>A0A6J4N4Q9</accession>
<dbReference type="EMBL" id="CADCUQ010000045">
    <property type="protein sequence ID" value="CAA9374207.1"/>
    <property type="molecule type" value="Genomic_DNA"/>
</dbReference>
<protein>
    <submittedName>
        <fullName evidence="1">Uncharacterized protein</fullName>
    </submittedName>
</protein>
<gene>
    <name evidence="1" type="ORF">AVDCRST_MAG64-202</name>
</gene>